<feature type="transmembrane region" description="Helical" evidence="1">
    <location>
        <begin position="64"/>
        <end position="90"/>
    </location>
</feature>
<accession>D4F0Z5</accession>
<reference evidence="2 3" key="1">
    <citation type="submission" date="2010-02" db="EMBL/GenBank/DDBJ databases">
        <authorList>
            <person name="Weinstock G."/>
            <person name="Sodergren E."/>
            <person name="Clifton S."/>
            <person name="Fulton L."/>
            <person name="Fulton B."/>
            <person name="Courtney L."/>
            <person name="Fronick C."/>
            <person name="Harrison M."/>
            <person name="Strong C."/>
            <person name="Farmer C."/>
            <person name="Delahaunty K."/>
            <person name="Markovic C."/>
            <person name="Hall O."/>
            <person name="Minx P."/>
            <person name="Tomlinson C."/>
            <person name="Mitreva M."/>
            <person name="Nelson J."/>
            <person name="Hou S."/>
            <person name="Wollam A."/>
            <person name="Pepin K.H."/>
            <person name="Johnson M."/>
            <person name="Bhonagiri V."/>
            <person name="Zhang X."/>
            <person name="Suruliraj S."/>
            <person name="Warren W."/>
            <person name="Chinwalla A."/>
            <person name="Mardis E.R."/>
            <person name="Wilson R.K."/>
        </authorList>
    </citation>
    <scope>NUCLEOTIDE SEQUENCE [LARGE SCALE GENOMIC DNA]</scope>
    <source>
        <strain evidence="2 3">ATCC 23685</strain>
    </source>
</reference>
<name>D4F0Z5_EDWTA</name>
<sequence length="235" mass="26567">MKLEFSAGGVEQRAQRDVRLKTYEINKMIWKVIALVFVGFFIFVLGFWLGSIQSEWAKPEYKDAVAYLAMIGGCVSGIATSIAVIISLYATYQASQSNVENVQLSLEAFPAIDKNDIGTNIIVKNMKPVTVHILKVFIAVDGSKVSADISFLKRGGCPIPHALYQLGEKWEFAFYTDSPRWDGIFSKLESGGELTFKKGFFIIESAMKQYRLKMPGYFLDLLRARYEPFEAKKRR</sequence>
<keyword evidence="1" id="KW-1133">Transmembrane helix</keyword>
<keyword evidence="1" id="KW-0472">Membrane</keyword>
<feature type="transmembrane region" description="Helical" evidence="1">
    <location>
        <begin position="28"/>
        <end position="52"/>
    </location>
</feature>
<keyword evidence="1" id="KW-0812">Transmembrane</keyword>
<dbReference type="EMBL" id="ADGK01000012">
    <property type="protein sequence ID" value="EFE24655.1"/>
    <property type="molecule type" value="Genomic_DNA"/>
</dbReference>
<protein>
    <submittedName>
        <fullName evidence="2">Uncharacterized protein</fullName>
    </submittedName>
</protein>
<dbReference type="AlphaFoldDB" id="D4F0Z5"/>
<dbReference type="HOGENOM" id="CLU_1324691_0_0_6"/>
<proteinExistence type="predicted"/>
<comment type="caution">
    <text evidence="2">The sequence shown here is derived from an EMBL/GenBank/DDBJ whole genome shotgun (WGS) entry which is preliminary data.</text>
</comment>
<evidence type="ECO:0000313" key="3">
    <source>
        <dbReference type="Proteomes" id="UP000003692"/>
    </source>
</evidence>
<evidence type="ECO:0000256" key="1">
    <source>
        <dbReference type="SAM" id="Phobius"/>
    </source>
</evidence>
<dbReference type="RefSeq" id="WP_005281560.1">
    <property type="nucleotide sequence ID" value="NZ_GG739631.1"/>
</dbReference>
<gene>
    <name evidence="2" type="ORF">EDWATA_00375</name>
</gene>
<evidence type="ECO:0000313" key="2">
    <source>
        <dbReference type="EMBL" id="EFE24655.1"/>
    </source>
</evidence>
<organism evidence="2 3">
    <name type="scientific">Edwardsiella tarda ATCC 23685</name>
    <dbReference type="NCBI Taxonomy" id="500638"/>
    <lineage>
        <taxon>Bacteria</taxon>
        <taxon>Pseudomonadati</taxon>
        <taxon>Pseudomonadota</taxon>
        <taxon>Gammaproteobacteria</taxon>
        <taxon>Enterobacterales</taxon>
        <taxon>Hafniaceae</taxon>
        <taxon>Edwardsiella</taxon>
    </lineage>
</organism>
<dbReference type="Proteomes" id="UP000003692">
    <property type="component" value="Unassembled WGS sequence"/>
</dbReference>